<dbReference type="EMBL" id="AMFJ01000091">
    <property type="protein sequence ID" value="EKE29815.1"/>
    <property type="molecule type" value="Genomic_DNA"/>
</dbReference>
<proteinExistence type="predicted"/>
<protein>
    <submittedName>
        <fullName evidence="1">Uncharacterized protein</fullName>
    </submittedName>
</protein>
<dbReference type="AlphaFoldDB" id="K2H1U1"/>
<evidence type="ECO:0000313" key="1">
    <source>
        <dbReference type="EMBL" id="EKE29815.1"/>
    </source>
</evidence>
<reference evidence="1" key="1">
    <citation type="journal article" date="2012" name="Science">
        <title>Fermentation, hydrogen, and sulfur metabolism in multiple uncultivated bacterial phyla.</title>
        <authorList>
            <person name="Wrighton K.C."/>
            <person name="Thomas B.C."/>
            <person name="Sharon I."/>
            <person name="Miller C.S."/>
            <person name="Castelle C.J."/>
            <person name="VerBerkmoes N.C."/>
            <person name="Wilkins M.J."/>
            <person name="Hettich R.L."/>
            <person name="Lipton M.S."/>
            <person name="Williams K.H."/>
            <person name="Long P.E."/>
            <person name="Banfield J.F."/>
        </authorList>
    </citation>
    <scope>NUCLEOTIDE SEQUENCE [LARGE SCALE GENOMIC DNA]</scope>
</reference>
<gene>
    <name evidence="1" type="ORF">ACD_2C00091G0001</name>
</gene>
<name>K2H1U1_9BACT</name>
<sequence>MTTNVLDSENGSPITNAESCESMENNFYRQILSCSKLLALRAQDIFGEDFQEDNICSFIRREDWCKDFLVIDNWMVYLLPFTQTNERNRMQNHADMWEVLEKYRLSAAGKKYISQNQLYEYLMGNIINDYWKLEMKSIYKVEKKVYEHIERNKSKTMENFKRIWEISWIKNDYPFDRSISMCVNWIEYTSQFHPKKKFYYDSVTDFIWEPLTDSKNIWKYYSNSWVMAFVNSNWEIYIVKYSKENEQVLLDCWYKEQAMRVPFSSWTEDFFGFNTFNRQSNPEAFV</sequence>
<comment type="caution">
    <text evidence="1">The sequence shown here is derived from an EMBL/GenBank/DDBJ whole genome shotgun (WGS) entry which is preliminary data.</text>
</comment>
<organism evidence="1">
    <name type="scientific">uncultured bacterium</name>
    <name type="common">gcode 4</name>
    <dbReference type="NCBI Taxonomy" id="1234023"/>
    <lineage>
        <taxon>Bacteria</taxon>
        <taxon>environmental samples</taxon>
    </lineage>
</organism>
<accession>K2H1U1</accession>